<protein>
    <submittedName>
        <fullName evidence="2">PilZ domain-containing protein</fullName>
    </submittedName>
</protein>
<dbReference type="Gene3D" id="2.40.10.220">
    <property type="entry name" value="predicted glycosyltransferase like domains"/>
    <property type="match status" value="1"/>
</dbReference>
<sequence>MQEVEKLFVERRGWPRMVISQFIDEALLVPKVPALEAAPRAEVVNLSEGGAGILTPTRIKKGTRVTLQIAGKDIPRLDFEAEVRWAAEVPVSTGQYPMGLKFLPLDNESRARLQQFIELLRKYRP</sequence>
<feature type="domain" description="PilZ" evidence="1">
    <location>
        <begin position="39"/>
        <end position="118"/>
    </location>
</feature>
<comment type="caution">
    <text evidence="2">The sequence shown here is derived from an EMBL/GenBank/DDBJ whole genome shotgun (WGS) entry which is preliminary data.</text>
</comment>
<evidence type="ECO:0000259" key="1">
    <source>
        <dbReference type="Pfam" id="PF07238"/>
    </source>
</evidence>
<gene>
    <name evidence="2" type="ORF">C4532_04055</name>
</gene>
<dbReference type="SUPFAM" id="SSF141371">
    <property type="entry name" value="PilZ domain-like"/>
    <property type="match status" value="1"/>
</dbReference>
<dbReference type="Pfam" id="PF07238">
    <property type="entry name" value="PilZ"/>
    <property type="match status" value="1"/>
</dbReference>
<reference evidence="2 3" key="1">
    <citation type="journal article" date="2017" name="ISME J.">
        <title>Energy and carbon metabolisms in a deep terrestrial subsurface fluid microbial community.</title>
        <authorList>
            <person name="Momper L."/>
            <person name="Jungbluth S.P."/>
            <person name="Lee M.D."/>
            <person name="Amend J.P."/>
        </authorList>
    </citation>
    <scope>NUCLEOTIDE SEQUENCE [LARGE SCALE GENOMIC DNA]</scope>
    <source>
        <strain evidence="2">SURF_17</strain>
    </source>
</reference>
<dbReference type="GO" id="GO:0035438">
    <property type="term" value="F:cyclic-di-GMP binding"/>
    <property type="evidence" value="ECO:0007669"/>
    <property type="project" value="InterPro"/>
</dbReference>
<name>A0A419F5T7_9BACT</name>
<evidence type="ECO:0000313" key="3">
    <source>
        <dbReference type="Proteomes" id="UP000285961"/>
    </source>
</evidence>
<evidence type="ECO:0000313" key="2">
    <source>
        <dbReference type="EMBL" id="RJP73746.1"/>
    </source>
</evidence>
<proteinExistence type="predicted"/>
<accession>A0A419F5T7</accession>
<organism evidence="2 3">
    <name type="scientific">Candidatus Abyssobacteria bacterium SURF_17</name>
    <dbReference type="NCBI Taxonomy" id="2093361"/>
    <lineage>
        <taxon>Bacteria</taxon>
        <taxon>Pseudomonadati</taxon>
        <taxon>Candidatus Hydrogenedentota</taxon>
        <taxon>Candidatus Abyssobacteria</taxon>
    </lineage>
</organism>
<dbReference type="EMBL" id="QZKI01000024">
    <property type="protein sequence ID" value="RJP73746.1"/>
    <property type="molecule type" value="Genomic_DNA"/>
</dbReference>
<dbReference type="InterPro" id="IPR009875">
    <property type="entry name" value="PilZ_domain"/>
</dbReference>
<dbReference type="AlphaFoldDB" id="A0A419F5T7"/>
<dbReference type="Proteomes" id="UP000285961">
    <property type="component" value="Unassembled WGS sequence"/>
</dbReference>